<sequence>MRRTLIEKQVKWLRELKEENLSLKLQIELTKIEIKMAKRDSGYD</sequence>
<protein>
    <recommendedName>
        <fullName evidence="3">Transposase</fullName>
    </recommendedName>
</protein>
<gene>
    <name evidence="1" type="ORF">VOP03_15180</name>
</gene>
<dbReference type="EMBL" id="JAYMGW010000017">
    <property type="protein sequence ID" value="MEC4266698.1"/>
    <property type="molecule type" value="Genomic_DNA"/>
</dbReference>
<evidence type="ECO:0008006" key="3">
    <source>
        <dbReference type="Google" id="ProtNLM"/>
    </source>
</evidence>
<reference evidence="1 2" key="1">
    <citation type="submission" date="2024-01" db="EMBL/GenBank/DDBJ databases">
        <title>The strains designed SYSU M86414 and SYSU M84420 isolated from the marine sediment in San Sha City (Hainan Province, China).</title>
        <authorList>
            <person name="Guo D."/>
        </authorList>
    </citation>
    <scope>NUCLEOTIDE SEQUENCE [LARGE SCALE GENOMIC DNA]</scope>
    <source>
        <strain evidence="1 2">SYSU M84420</strain>
    </source>
</reference>
<comment type="caution">
    <text evidence="1">The sequence shown here is derived from an EMBL/GenBank/DDBJ whole genome shotgun (WGS) entry which is preliminary data.</text>
</comment>
<keyword evidence="2" id="KW-1185">Reference proteome</keyword>
<accession>A0ABU6IU72</accession>
<name>A0ABU6IU72_9FLAO</name>
<proteinExistence type="predicted"/>
<evidence type="ECO:0000313" key="2">
    <source>
        <dbReference type="Proteomes" id="UP001355298"/>
    </source>
</evidence>
<organism evidence="1 2">
    <name type="scientific">Flagellimonas halotolerans</name>
    <dbReference type="NCBI Taxonomy" id="3112164"/>
    <lineage>
        <taxon>Bacteria</taxon>
        <taxon>Pseudomonadati</taxon>
        <taxon>Bacteroidota</taxon>
        <taxon>Flavobacteriia</taxon>
        <taxon>Flavobacteriales</taxon>
        <taxon>Flavobacteriaceae</taxon>
        <taxon>Flagellimonas</taxon>
    </lineage>
</organism>
<evidence type="ECO:0000313" key="1">
    <source>
        <dbReference type="EMBL" id="MEC4266698.1"/>
    </source>
</evidence>
<dbReference type="RefSeq" id="WP_326279800.1">
    <property type="nucleotide sequence ID" value="NZ_JAYKYV010000017.1"/>
</dbReference>
<dbReference type="Proteomes" id="UP001355298">
    <property type="component" value="Unassembled WGS sequence"/>
</dbReference>